<dbReference type="RefSeq" id="WP_045702621.1">
    <property type="nucleotide sequence ID" value="NZ_JZKH01000083.1"/>
</dbReference>
<dbReference type="EMBL" id="JZKH01000083">
    <property type="protein sequence ID" value="KJS58984.1"/>
    <property type="molecule type" value="Genomic_DNA"/>
</dbReference>
<keyword evidence="3" id="KW-1185">Reference proteome</keyword>
<comment type="caution">
    <text evidence="2">The sequence shown here is derived from an EMBL/GenBank/DDBJ whole genome shotgun (WGS) entry which is preliminary data.</text>
</comment>
<dbReference type="OrthoDB" id="3421740at2"/>
<evidence type="ECO:0000259" key="1">
    <source>
        <dbReference type="Pfam" id="PF01636"/>
    </source>
</evidence>
<dbReference type="Proteomes" id="UP000033699">
    <property type="component" value="Unassembled WGS sequence"/>
</dbReference>
<dbReference type="InterPro" id="IPR011009">
    <property type="entry name" value="Kinase-like_dom_sf"/>
</dbReference>
<dbReference type="Pfam" id="PF01636">
    <property type="entry name" value="APH"/>
    <property type="match status" value="1"/>
</dbReference>
<name>A0A0F2T6Y8_STRR3</name>
<dbReference type="SUPFAM" id="SSF56112">
    <property type="entry name" value="Protein kinase-like (PK-like)"/>
    <property type="match status" value="1"/>
</dbReference>
<gene>
    <name evidence="2" type="ORF">VM95_29875</name>
</gene>
<reference evidence="2 3" key="1">
    <citation type="submission" date="2015-02" db="EMBL/GenBank/DDBJ databases">
        <authorList>
            <person name="Ju K.-S."/>
            <person name="Doroghazi J.R."/>
            <person name="Metcalf W."/>
        </authorList>
    </citation>
    <scope>NUCLEOTIDE SEQUENCE [LARGE SCALE GENOMIC DNA]</scope>
    <source>
        <strain evidence="2 3">ATCC 31215</strain>
    </source>
</reference>
<sequence length="300" mass="33347">MSDWEFVKDRTATQGAVWRSADGLLYKRTGGEDLRAETEFQQLAVGLGYPVPEIVDSGLEDEGYFVVERAIGETSLHEEAMADAKRDGQVSCQVISTAAAVASKLLQAQARHPLPAMPWFEKAAFAAEVFEENPDFDTPRVHAAVKHALDRLAQLPMAHGHLDYGLPNVLQAGVIDWQHHGPIPLGYDVYPALDIVAFKGGGKGYTISPEQRAAYIAALDGTTASLVEKRVSEHLGDFLMVKCFFFLALMRPTDPARHDKHIKWQYRRTLFTMGLDQYESSDTIDTGVFPTLERFTAEHR</sequence>
<evidence type="ECO:0000313" key="2">
    <source>
        <dbReference type="EMBL" id="KJS58984.1"/>
    </source>
</evidence>
<dbReference type="AlphaFoldDB" id="A0A0F2T6Y8"/>
<organism evidence="2 3">
    <name type="scientific">Streptomyces rubellomurinus (strain ATCC 31215)</name>
    <dbReference type="NCBI Taxonomy" id="359131"/>
    <lineage>
        <taxon>Bacteria</taxon>
        <taxon>Bacillati</taxon>
        <taxon>Actinomycetota</taxon>
        <taxon>Actinomycetes</taxon>
        <taxon>Kitasatosporales</taxon>
        <taxon>Streptomycetaceae</taxon>
        <taxon>Streptomyces</taxon>
    </lineage>
</organism>
<proteinExistence type="predicted"/>
<dbReference type="GO" id="GO:0016740">
    <property type="term" value="F:transferase activity"/>
    <property type="evidence" value="ECO:0007669"/>
    <property type="project" value="UniProtKB-KW"/>
</dbReference>
<accession>A0A0F2T6Y8</accession>
<evidence type="ECO:0000313" key="3">
    <source>
        <dbReference type="Proteomes" id="UP000033699"/>
    </source>
</evidence>
<protein>
    <submittedName>
        <fullName evidence="2">Aminoglycoside phosphotransferase</fullName>
    </submittedName>
</protein>
<dbReference type="InterPro" id="IPR002575">
    <property type="entry name" value="Aminoglycoside_PTrfase"/>
</dbReference>
<dbReference type="PATRIC" id="fig|359131.3.peg.7474"/>
<feature type="domain" description="Aminoglycoside phosphotransferase" evidence="1">
    <location>
        <begin position="32"/>
        <end position="220"/>
    </location>
</feature>
<keyword evidence="2" id="KW-0808">Transferase</keyword>